<dbReference type="AlphaFoldDB" id="A0A7C8ISW6"/>
<sequence length="239" mass="26496">MLRDLTVRRSTVQEDSPECTGGVCTRELTKACLPRGIQLGPAPRLGPQPHLVATNRSASTSARPTLPTHTLQRWRWTRWTALTPSRRDWPRSIKPAGCQSTPVVLNASRCMPSSRAYHTNHWQTARTRLRQTSRHLSSLRLQTCPAQLWAVTRILFTYHFEKTFGVLLADGMGAGKTFESSCGIILTSYIHLAAQDDKVTTLNVPRERLSEATPVPASSDRAGYATPTVPATTTYTKST</sequence>
<keyword evidence="3" id="KW-1185">Reference proteome</keyword>
<feature type="compositionally biased region" description="Low complexity" evidence="1">
    <location>
        <begin position="224"/>
        <end position="239"/>
    </location>
</feature>
<dbReference type="OrthoDB" id="4669070at2759"/>
<feature type="region of interest" description="Disordered" evidence="1">
    <location>
        <begin position="211"/>
        <end position="239"/>
    </location>
</feature>
<comment type="caution">
    <text evidence="2">The sequence shown here is derived from an EMBL/GenBank/DDBJ whole genome shotgun (WGS) entry which is preliminary data.</text>
</comment>
<gene>
    <name evidence="2" type="ORF">GQX73_g3332</name>
</gene>
<evidence type="ECO:0000256" key="1">
    <source>
        <dbReference type="SAM" id="MobiDB-lite"/>
    </source>
</evidence>
<proteinExistence type="predicted"/>
<organism evidence="2 3">
    <name type="scientific">Xylaria multiplex</name>
    <dbReference type="NCBI Taxonomy" id="323545"/>
    <lineage>
        <taxon>Eukaryota</taxon>
        <taxon>Fungi</taxon>
        <taxon>Dikarya</taxon>
        <taxon>Ascomycota</taxon>
        <taxon>Pezizomycotina</taxon>
        <taxon>Sordariomycetes</taxon>
        <taxon>Xylariomycetidae</taxon>
        <taxon>Xylariales</taxon>
        <taxon>Xylariaceae</taxon>
        <taxon>Xylaria</taxon>
    </lineage>
</organism>
<reference evidence="2 3" key="1">
    <citation type="submission" date="2019-12" db="EMBL/GenBank/DDBJ databases">
        <title>Draft genome sequence of the ascomycete Xylaria multiplex DSM 110363.</title>
        <authorList>
            <person name="Buettner E."/>
            <person name="Kellner H."/>
        </authorList>
    </citation>
    <scope>NUCLEOTIDE SEQUENCE [LARGE SCALE GENOMIC DNA]</scope>
    <source>
        <strain evidence="2 3">DSM 110363</strain>
    </source>
</reference>
<dbReference type="EMBL" id="WUBL01000025">
    <property type="protein sequence ID" value="KAF2970280.1"/>
    <property type="molecule type" value="Genomic_DNA"/>
</dbReference>
<dbReference type="InParanoid" id="A0A7C8ISW6"/>
<name>A0A7C8ISW6_9PEZI</name>
<feature type="region of interest" description="Disordered" evidence="1">
    <location>
        <begin position="1"/>
        <end position="20"/>
    </location>
</feature>
<evidence type="ECO:0000313" key="2">
    <source>
        <dbReference type="EMBL" id="KAF2970280.1"/>
    </source>
</evidence>
<evidence type="ECO:0000313" key="3">
    <source>
        <dbReference type="Proteomes" id="UP000481858"/>
    </source>
</evidence>
<dbReference type="Proteomes" id="UP000481858">
    <property type="component" value="Unassembled WGS sequence"/>
</dbReference>
<accession>A0A7C8ISW6</accession>
<protein>
    <submittedName>
        <fullName evidence="2">Uncharacterized protein</fullName>
    </submittedName>
</protein>